<keyword evidence="3" id="KW-0202">Cytokine</keyword>
<evidence type="ECO:0000256" key="6">
    <source>
        <dbReference type="ARBA" id="ARBA00036735"/>
    </source>
</evidence>
<dbReference type="EC" id="5.3.2.1" evidence="9"/>
<proteinExistence type="inferred from homology"/>
<dbReference type="EC" id="5.3.3.12" evidence="8"/>
<evidence type="ECO:0000256" key="9">
    <source>
        <dbReference type="ARBA" id="ARBA00039086"/>
    </source>
</evidence>
<evidence type="ECO:0000313" key="14">
    <source>
        <dbReference type="Proteomes" id="UP000825935"/>
    </source>
</evidence>
<dbReference type="InterPro" id="IPR014347">
    <property type="entry name" value="Tautomerase/MIF_sf"/>
</dbReference>
<reference evidence="13" key="1">
    <citation type="submission" date="2021-08" db="EMBL/GenBank/DDBJ databases">
        <title>WGS assembly of Ceratopteris richardii.</title>
        <authorList>
            <person name="Marchant D.B."/>
            <person name="Chen G."/>
            <person name="Jenkins J."/>
            <person name="Shu S."/>
            <person name="Leebens-Mack J."/>
            <person name="Grimwood J."/>
            <person name="Schmutz J."/>
            <person name="Soltis P."/>
            <person name="Soltis D."/>
            <person name="Chen Z.-H."/>
        </authorList>
    </citation>
    <scope>NUCLEOTIDE SEQUENCE</scope>
    <source>
        <strain evidence="13">Whitten #5841</strain>
        <tissue evidence="13">Leaf</tissue>
    </source>
</reference>
<dbReference type="PANTHER" id="PTHR11954">
    <property type="entry name" value="D-DOPACHROME DECARBOXYLASE"/>
    <property type="match status" value="1"/>
</dbReference>
<evidence type="ECO:0000256" key="5">
    <source>
        <dbReference type="ARBA" id="ARBA00023235"/>
    </source>
</evidence>
<evidence type="ECO:0000313" key="13">
    <source>
        <dbReference type="EMBL" id="KAH7284818.1"/>
    </source>
</evidence>
<accession>A0A8T2QMD4</accession>
<evidence type="ECO:0000256" key="1">
    <source>
        <dbReference type="ARBA" id="ARBA00004613"/>
    </source>
</evidence>
<dbReference type="GO" id="GO:0005125">
    <property type="term" value="F:cytokine activity"/>
    <property type="evidence" value="ECO:0007669"/>
    <property type="project" value="UniProtKB-KW"/>
</dbReference>
<keyword evidence="14" id="KW-1185">Reference proteome</keyword>
<keyword evidence="5" id="KW-0413">Isomerase</keyword>
<dbReference type="GO" id="GO:0004167">
    <property type="term" value="F:dopachrome isomerase activity"/>
    <property type="evidence" value="ECO:0007669"/>
    <property type="project" value="UniProtKB-EC"/>
</dbReference>
<dbReference type="GO" id="GO:0005615">
    <property type="term" value="C:extracellular space"/>
    <property type="evidence" value="ECO:0007669"/>
    <property type="project" value="UniProtKB-KW"/>
</dbReference>
<evidence type="ECO:0000256" key="12">
    <source>
        <dbReference type="ARBA" id="ARBA00042730"/>
    </source>
</evidence>
<organism evidence="13 14">
    <name type="scientific">Ceratopteris richardii</name>
    <name type="common">Triangle waterfern</name>
    <dbReference type="NCBI Taxonomy" id="49495"/>
    <lineage>
        <taxon>Eukaryota</taxon>
        <taxon>Viridiplantae</taxon>
        <taxon>Streptophyta</taxon>
        <taxon>Embryophyta</taxon>
        <taxon>Tracheophyta</taxon>
        <taxon>Polypodiopsida</taxon>
        <taxon>Polypodiidae</taxon>
        <taxon>Polypodiales</taxon>
        <taxon>Pteridineae</taxon>
        <taxon>Pteridaceae</taxon>
        <taxon>Parkerioideae</taxon>
        <taxon>Ceratopteris</taxon>
    </lineage>
</organism>
<dbReference type="Proteomes" id="UP000825935">
    <property type="component" value="Chromosome 34"/>
</dbReference>
<comment type="catalytic activity">
    <reaction evidence="6">
        <text>3-phenylpyruvate = enol-phenylpyruvate</text>
        <dbReference type="Rhea" id="RHEA:17097"/>
        <dbReference type="ChEBI" id="CHEBI:16815"/>
        <dbReference type="ChEBI" id="CHEBI:18005"/>
        <dbReference type="EC" id="5.3.2.1"/>
    </reaction>
</comment>
<evidence type="ECO:0000256" key="4">
    <source>
        <dbReference type="ARBA" id="ARBA00022525"/>
    </source>
</evidence>
<comment type="catalytic activity">
    <reaction evidence="7">
        <text>L-dopachrome = 5,6-dihydroxyindole-2-carboxylate</text>
        <dbReference type="Rhea" id="RHEA:13041"/>
        <dbReference type="ChEBI" id="CHEBI:16875"/>
        <dbReference type="ChEBI" id="CHEBI:57509"/>
        <dbReference type="EC" id="5.3.3.12"/>
    </reaction>
</comment>
<evidence type="ECO:0000256" key="10">
    <source>
        <dbReference type="ARBA" id="ARBA00041631"/>
    </source>
</evidence>
<keyword evidence="4" id="KW-0964">Secreted</keyword>
<dbReference type="Gene3D" id="3.30.429.10">
    <property type="entry name" value="Macrophage Migration Inhibitory Factor"/>
    <property type="match status" value="1"/>
</dbReference>
<comment type="similarity">
    <text evidence="2">Belongs to the MIF family.</text>
</comment>
<evidence type="ECO:0000256" key="11">
    <source>
        <dbReference type="ARBA" id="ARBA00041912"/>
    </source>
</evidence>
<dbReference type="Pfam" id="PF01187">
    <property type="entry name" value="MIF"/>
    <property type="match status" value="1"/>
</dbReference>
<evidence type="ECO:0000256" key="8">
    <source>
        <dbReference type="ARBA" id="ARBA00038932"/>
    </source>
</evidence>
<dbReference type="EMBL" id="CM035439">
    <property type="protein sequence ID" value="KAH7284818.1"/>
    <property type="molecule type" value="Genomic_DNA"/>
</dbReference>
<dbReference type="PANTHER" id="PTHR11954:SF6">
    <property type="entry name" value="MACROPHAGE MIGRATION INHIBITORY FACTOR"/>
    <property type="match status" value="1"/>
</dbReference>
<dbReference type="GO" id="GO:0050178">
    <property type="term" value="F:phenylpyruvate tautomerase activity"/>
    <property type="evidence" value="ECO:0007669"/>
    <property type="project" value="UniProtKB-EC"/>
</dbReference>
<dbReference type="AlphaFoldDB" id="A0A8T2QMD4"/>
<dbReference type="InterPro" id="IPR001398">
    <property type="entry name" value="Macrophage_inhib_fac"/>
</dbReference>
<dbReference type="OrthoDB" id="255819at2759"/>
<sequence>MPTLNITTNVPLDGVSTSDILRDATRAVATTIGKSEKYVMVLLRGGVPMMFAGSEEPAAYGEIISIGGLGPSVNKNISTAVSEILESKLSIPKSRFYLKFSDVNRSDFGWNGSTF</sequence>
<name>A0A8T2QMD4_CERRI</name>
<comment type="caution">
    <text evidence="13">The sequence shown here is derived from an EMBL/GenBank/DDBJ whole genome shotgun (WGS) entry which is preliminary data.</text>
</comment>
<comment type="subcellular location">
    <subcellularLocation>
        <location evidence="1">Secreted</location>
    </subcellularLocation>
</comment>
<dbReference type="SUPFAM" id="SSF55331">
    <property type="entry name" value="Tautomerase/MIF"/>
    <property type="match status" value="1"/>
</dbReference>
<protein>
    <recommendedName>
        <fullName evidence="12">L-dopachrome isomerase</fullName>
        <ecNumber evidence="9">5.3.2.1</ecNumber>
        <ecNumber evidence="8">5.3.3.12</ecNumber>
    </recommendedName>
    <alternativeName>
        <fullName evidence="10">L-dopachrome tautomerase</fullName>
    </alternativeName>
    <alternativeName>
        <fullName evidence="11">Phenylpyruvate tautomerase</fullName>
    </alternativeName>
</protein>
<evidence type="ECO:0000256" key="3">
    <source>
        <dbReference type="ARBA" id="ARBA00022514"/>
    </source>
</evidence>
<gene>
    <name evidence="13" type="ORF">KP509_34G071900</name>
</gene>
<evidence type="ECO:0000256" key="2">
    <source>
        <dbReference type="ARBA" id="ARBA00005851"/>
    </source>
</evidence>
<dbReference type="EMBL" id="CM035439">
    <property type="protein sequence ID" value="KAH7284820.1"/>
    <property type="molecule type" value="Genomic_DNA"/>
</dbReference>
<evidence type="ECO:0000256" key="7">
    <source>
        <dbReference type="ARBA" id="ARBA00036823"/>
    </source>
</evidence>
<dbReference type="OMA" id="ANIGWNG"/>